<organism evidence="2 3">
    <name type="scientific">Crossiella cryophila</name>
    <dbReference type="NCBI Taxonomy" id="43355"/>
    <lineage>
        <taxon>Bacteria</taxon>
        <taxon>Bacillati</taxon>
        <taxon>Actinomycetota</taxon>
        <taxon>Actinomycetes</taxon>
        <taxon>Pseudonocardiales</taxon>
        <taxon>Pseudonocardiaceae</taxon>
        <taxon>Crossiella</taxon>
    </lineage>
</organism>
<proteinExistence type="predicted"/>
<reference evidence="2 3" key="1">
    <citation type="submission" date="2020-08" db="EMBL/GenBank/DDBJ databases">
        <title>Sequencing the genomes of 1000 actinobacteria strains.</title>
        <authorList>
            <person name="Klenk H.-P."/>
        </authorList>
    </citation>
    <scope>NUCLEOTIDE SEQUENCE [LARGE SCALE GENOMIC DNA]</scope>
    <source>
        <strain evidence="2 3">DSM 44230</strain>
    </source>
</reference>
<dbReference type="RefSeq" id="WP_185001458.1">
    <property type="nucleotide sequence ID" value="NZ_BAAAUI010000006.1"/>
</dbReference>
<evidence type="ECO:0008006" key="4">
    <source>
        <dbReference type="Google" id="ProtNLM"/>
    </source>
</evidence>
<keyword evidence="1" id="KW-0732">Signal</keyword>
<protein>
    <recommendedName>
        <fullName evidence="4">DUF2771 family protein</fullName>
    </recommendedName>
</protein>
<evidence type="ECO:0000256" key="1">
    <source>
        <dbReference type="SAM" id="SignalP"/>
    </source>
</evidence>
<dbReference type="EMBL" id="JACHMH010000001">
    <property type="protein sequence ID" value="MBB4675493.1"/>
    <property type="molecule type" value="Genomic_DNA"/>
</dbReference>
<accession>A0A7W7C6M3</accession>
<sequence>MRRGLSLLLVTAGALGVAACAGPVGPPEVTFFASGKSVAAKPTQYCDVKVENCQADSKAAAVLRVPKGQEVTISVDPRIGQTPWQVVFRYRQPDNGRIDGRSEVFAPNKQLAYTLKLPEATSQLETIEVHQFGAAISANTEGGVSFGTRGTWVVSVDDRG</sequence>
<dbReference type="AlphaFoldDB" id="A0A7W7C6M3"/>
<keyword evidence="3" id="KW-1185">Reference proteome</keyword>
<feature type="signal peptide" evidence="1">
    <location>
        <begin position="1"/>
        <end position="21"/>
    </location>
</feature>
<evidence type="ECO:0000313" key="2">
    <source>
        <dbReference type="EMBL" id="MBB4675493.1"/>
    </source>
</evidence>
<gene>
    <name evidence="2" type="ORF">HNR67_001611</name>
</gene>
<dbReference type="Pfam" id="PF10969">
    <property type="entry name" value="DUF2771"/>
    <property type="match status" value="1"/>
</dbReference>
<name>A0A7W7C6M3_9PSEU</name>
<comment type="caution">
    <text evidence="2">The sequence shown here is derived from an EMBL/GenBank/DDBJ whole genome shotgun (WGS) entry which is preliminary data.</text>
</comment>
<feature type="chain" id="PRO_5038590408" description="DUF2771 family protein" evidence="1">
    <location>
        <begin position="22"/>
        <end position="160"/>
    </location>
</feature>
<evidence type="ECO:0000313" key="3">
    <source>
        <dbReference type="Proteomes" id="UP000533598"/>
    </source>
</evidence>
<dbReference type="Proteomes" id="UP000533598">
    <property type="component" value="Unassembled WGS sequence"/>
</dbReference>
<dbReference type="InterPro" id="IPR024495">
    <property type="entry name" value="DUF2771"/>
</dbReference>
<dbReference type="PROSITE" id="PS51257">
    <property type="entry name" value="PROKAR_LIPOPROTEIN"/>
    <property type="match status" value="1"/>
</dbReference>